<accession>A0ABW3BV48</accession>
<name>A0ABW3BV48_9FLAO</name>
<evidence type="ECO:0000313" key="2">
    <source>
        <dbReference type="EMBL" id="MFD0836414.1"/>
    </source>
</evidence>
<feature type="signal peptide" evidence="1">
    <location>
        <begin position="1"/>
        <end position="24"/>
    </location>
</feature>
<evidence type="ECO:0000313" key="3">
    <source>
        <dbReference type="Proteomes" id="UP001597011"/>
    </source>
</evidence>
<sequence length="218" mass="25497">MKKHVGKILFFFFILIVGLNQSEAQENINDDLEQIESLVQKMFSSMNNRDFDALVEMTHPKVFEILPKATMKSAIKTMFEGNEDYSIELSKVIPKYKLSQIFKSNEDNLEYAFVSFNMDMKMTFHKQKFNEESKEMMIPMMKAQGMDVKFISNNTLSVLKRDSVTIILKDDTTNNEWVMVNYNPDSPLFYQILPTSLMEKAKEYNQNLMLESKKNSEN</sequence>
<dbReference type="Proteomes" id="UP001597011">
    <property type="component" value="Unassembled WGS sequence"/>
</dbReference>
<protein>
    <recommendedName>
        <fullName evidence="4">DUF3887 domain-containing protein</fullName>
    </recommendedName>
</protein>
<comment type="caution">
    <text evidence="2">The sequence shown here is derived from an EMBL/GenBank/DDBJ whole genome shotgun (WGS) entry which is preliminary data.</text>
</comment>
<evidence type="ECO:0000256" key="1">
    <source>
        <dbReference type="SAM" id="SignalP"/>
    </source>
</evidence>
<keyword evidence="1" id="KW-0732">Signal</keyword>
<reference evidence="3" key="1">
    <citation type="journal article" date="2019" name="Int. J. Syst. Evol. Microbiol.">
        <title>The Global Catalogue of Microorganisms (GCM) 10K type strain sequencing project: providing services to taxonomists for standard genome sequencing and annotation.</title>
        <authorList>
            <consortium name="The Broad Institute Genomics Platform"/>
            <consortium name="The Broad Institute Genome Sequencing Center for Infectious Disease"/>
            <person name="Wu L."/>
            <person name="Ma J."/>
        </authorList>
    </citation>
    <scope>NUCLEOTIDE SEQUENCE [LARGE SCALE GENOMIC DNA]</scope>
    <source>
        <strain evidence="3">CCUG 60529</strain>
    </source>
</reference>
<feature type="chain" id="PRO_5046832973" description="DUF3887 domain-containing protein" evidence="1">
    <location>
        <begin position="25"/>
        <end position="218"/>
    </location>
</feature>
<dbReference type="RefSeq" id="WP_379942434.1">
    <property type="nucleotide sequence ID" value="NZ_JBHTIB010000012.1"/>
</dbReference>
<dbReference type="InterPro" id="IPR032710">
    <property type="entry name" value="NTF2-like_dom_sf"/>
</dbReference>
<dbReference type="EMBL" id="JBHTIB010000012">
    <property type="protein sequence ID" value="MFD0836414.1"/>
    <property type="molecule type" value="Genomic_DNA"/>
</dbReference>
<keyword evidence="3" id="KW-1185">Reference proteome</keyword>
<evidence type="ECO:0008006" key="4">
    <source>
        <dbReference type="Google" id="ProtNLM"/>
    </source>
</evidence>
<gene>
    <name evidence="2" type="ORF">ACFQ0I_11590</name>
</gene>
<proteinExistence type="predicted"/>
<dbReference type="SUPFAM" id="SSF54427">
    <property type="entry name" value="NTF2-like"/>
    <property type="match status" value="1"/>
</dbReference>
<organism evidence="2 3">
    <name type="scientific">Mariniflexile aquimaris</name>
    <dbReference type="NCBI Taxonomy" id="881009"/>
    <lineage>
        <taxon>Bacteria</taxon>
        <taxon>Pseudomonadati</taxon>
        <taxon>Bacteroidota</taxon>
        <taxon>Flavobacteriia</taxon>
        <taxon>Flavobacteriales</taxon>
        <taxon>Flavobacteriaceae</taxon>
        <taxon>Mariniflexile</taxon>
    </lineage>
</organism>